<name>A0A5K1IS87_9ACTN</name>
<protein>
    <submittedName>
        <fullName evidence="1">Uncharacterized protein</fullName>
    </submittedName>
</protein>
<dbReference type="AlphaFoldDB" id="A0A5K1IS87"/>
<evidence type="ECO:0000313" key="2">
    <source>
        <dbReference type="Proteomes" id="UP000330807"/>
    </source>
</evidence>
<dbReference type="RefSeq" id="WP_156063025.1">
    <property type="nucleotide sequence ID" value="NZ_CABWIH010000029.1"/>
</dbReference>
<evidence type="ECO:0000313" key="1">
    <source>
        <dbReference type="EMBL" id="VWL91312.1"/>
    </source>
</evidence>
<reference evidence="1 2" key="1">
    <citation type="submission" date="2019-10" db="EMBL/GenBank/DDBJ databases">
        <authorList>
            <person name="Wolf R A."/>
        </authorList>
    </citation>
    <scope>NUCLEOTIDE SEQUENCE [LARGE SCALE GENOMIC DNA]</scope>
    <source>
        <strain evidence="1">Collinsella_aerofaciens_AK_138A</strain>
    </source>
</reference>
<sequence>MIEIWHIEKDNAAGMFAQSVDSNGTDLPPALPWVEPSLNNLWLEACSSHLCGNYQAAIITTSVLLEFTLRMVVSNLDEVPSIRKDHGEMFENQTLRSVINSAKSKGLLSGNTKKWWEAYCEHIRNKICHGDLLHILDDCRDVPQFVDYFNPIESRENTERCSYEQVITHPAVFHHKAGKRFSKYFFHDAYGKLSELIGQTEWDEYDEWWESQKVAYDSFFAYRWNYSSLKSGIQSARRPFGSVSE</sequence>
<accession>A0A5K1IS87</accession>
<gene>
    <name evidence="1" type="ORF">LMKDKBCB_01300</name>
</gene>
<proteinExistence type="predicted"/>
<dbReference type="Proteomes" id="UP000330807">
    <property type="component" value="Unassembled WGS sequence"/>
</dbReference>
<dbReference type="EMBL" id="CABWIH010000029">
    <property type="protein sequence ID" value="VWL91312.1"/>
    <property type="molecule type" value="Genomic_DNA"/>
</dbReference>
<organism evidence="1 2">
    <name type="scientific">Collinsella aerofaciens</name>
    <dbReference type="NCBI Taxonomy" id="74426"/>
    <lineage>
        <taxon>Bacteria</taxon>
        <taxon>Bacillati</taxon>
        <taxon>Actinomycetota</taxon>
        <taxon>Coriobacteriia</taxon>
        <taxon>Coriobacteriales</taxon>
        <taxon>Coriobacteriaceae</taxon>
        <taxon>Collinsella</taxon>
    </lineage>
</organism>